<reference evidence="1 2" key="1">
    <citation type="journal article" date="2017" name="Genome Biol. Evol.">
        <title>Phytophthora megakarya and P. palmivora, closely related causal agents of cacao black pod rot, underwent increases in genome sizes and gene numbers by different mechanisms.</title>
        <authorList>
            <person name="Ali S.S."/>
            <person name="Shao J."/>
            <person name="Lary D.J."/>
            <person name="Kronmiller B."/>
            <person name="Shen D."/>
            <person name="Strem M.D."/>
            <person name="Amoako-Attah I."/>
            <person name="Akrofi A.Y."/>
            <person name="Begoude B.A."/>
            <person name="Ten Hoopen G.M."/>
            <person name="Coulibaly K."/>
            <person name="Kebe B.I."/>
            <person name="Melnick R.L."/>
            <person name="Guiltinan M.J."/>
            <person name="Tyler B.M."/>
            <person name="Meinhardt L.W."/>
            <person name="Bailey B.A."/>
        </authorList>
    </citation>
    <scope>NUCLEOTIDE SEQUENCE [LARGE SCALE GENOMIC DNA]</scope>
    <source>
        <strain evidence="2">sbr112.9</strain>
    </source>
</reference>
<organism evidence="1 2">
    <name type="scientific">Phytophthora palmivora</name>
    <dbReference type="NCBI Taxonomy" id="4796"/>
    <lineage>
        <taxon>Eukaryota</taxon>
        <taxon>Sar</taxon>
        <taxon>Stramenopiles</taxon>
        <taxon>Oomycota</taxon>
        <taxon>Peronosporomycetes</taxon>
        <taxon>Peronosporales</taxon>
        <taxon>Peronosporaceae</taxon>
        <taxon>Phytophthora</taxon>
    </lineage>
</organism>
<evidence type="ECO:0000313" key="2">
    <source>
        <dbReference type="Proteomes" id="UP000237271"/>
    </source>
</evidence>
<gene>
    <name evidence="1" type="ORF">PHPALM_14135</name>
</gene>
<dbReference type="OrthoDB" id="2287073at2759"/>
<keyword evidence="2" id="KW-1185">Reference proteome</keyword>
<name>A0A2P4XVI5_9STRA</name>
<dbReference type="AlphaFoldDB" id="A0A2P4XVI5"/>
<accession>A0A2P4XVI5</accession>
<dbReference type="Proteomes" id="UP000237271">
    <property type="component" value="Unassembled WGS sequence"/>
</dbReference>
<sequence>MRCDYGTNIRKLLTILISHYAHMREERARKMELADLHSIRLENEGYSPCRALVIVMKQGTTLGVVKLVRAYETRMSRFVLMVFSDFIYFGGGIASRNHYQISQLHGTGTL</sequence>
<dbReference type="EMBL" id="NCKW01007846">
    <property type="protein sequence ID" value="POM69570.1"/>
    <property type="molecule type" value="Genomic_DNA"/>
</dbReference>
<evidence type="ECO:0000313" key="1">
    <source>
        <dbReference type="EMBL" id="POM69570.1"/>
    </source>
</evidence>
<comment type="caution">
    <text evidence="1">The sequence shown here is derived from an EMBL/GenBank/DDBJ whole genome shotgun (WGS) entry which is preliminary data.</text>
</comment>
<protein>
    <submittedName>
        <fullName evidence="1">Uncharacterized protein</fullName>
    </submittedName>
</protein>
<proteinExistence type="predicted"/>